<keyword evidence="2" id="KW-0472">Membrane</keyword>
<reference evidence="4 5" key="1">
    <citation type="submission" date="2018-03" db="EMBL/GenBank/DDBJ databases">
        <title>Genome sequence of Clostridium vincentii DSM 10228.</title>
        <authorList>
            <person name="Poehlein A."/>
            <person name="Daniel R."/>
        </authorList>
    </citation>
    <scope>NUCLEOTIDE SEQUENCE [LARGE SCALE GENOMIC DNA]</scope>
    <source>
        <strain evidence="4 5">DSM 10228</strain>
    </source>
</reference>
<keyword evidence="2" id="KW-1133">Transmembrane helix</keyword>
<dbReference type="AlphaFoldDB" id="A0A2T0BFG8"/>
<dbReference type="RefSeq" id="WP_106059597.1">
    <property type="nucleotide sequence ID" value="NZ_PVXQ01000014.1"/>
</dbReference>
<evidence type="ECO:0000313" key="4">
    <source>
        <dbReference type="EMBL" id="PRR82641.1"/>
    </source>
</evidence>
<accession>A0A2T0BFG8</accession>
<evidence type="ECO:0000313" key="5">
    <source>
        <dbReference type="Proteomes" id="UP000239471"/>
    </source>
</evidence>
<evidence type="ECO:0000259" key="3">
    <source>
        <dbReference type="Pfam" id="PF13205"/>
    </source>
</evidence>
<dbReference type="InterPro" id="IPR014755">
    <property type="entry name" value="Cu-Rt/internalin_Ig-like"/>
</dbReference>
<dbReference type="PROSITE" id="PS51257">
    <property type="entry name" value="PROKAR_LIPOPROTEIN"/>
    <property type="match status" value="1"/>
</dbReference>
<proteinExistence type="predicted"/>
<evidence type="ECO:0000256" key="1">
    <source>
        <dbReference type="ARBA" id="ARBA00022729"/>
    </source>
</evidence>
<dbReference type="InterPro" id="IPR029052">
    <property type="entry name" value="Metallo-depent_PP-like"/>
</dbReference>
<dbReference type="SUPFAM" id="SSF56300">
    <property type="entry name" value="Metallo-dependent phosphatases"/>
    <property type="match status" value="1"/>
</dbReference>
<comment type="caution">
    <text evidence="4">The sequence shown here is derived from an EMBL/GenBank/DDBJ whole genome shotgun (WGS) entry which is preliminary data.</text>
</comment>
<keyword evidence="1" id="KW-0732">Signal</keyword>
<dbReference type="Gene3D" id="2.60.40.1220">
    <property type="match status" value="1"/>
</dbReference>
<evidence type="ECO:0000256" key="2">
    <source>
        <dbReference type="SAM" id="Phobius"/>
    </source>
</evidence>
<keyword evidence="5" id="KW-1185">Reference proteome</keyword>
<gene>
    <name evidence="4" type="ORF">CLVI_16080</name>
</gene>
<keyword evidence="2" id="KW-0812">Transmembrane</keyword>
<dbReference type="Proteomes" id="UP000239471">
    <property type="component" value="Unassembled WGS sequence"/>
</dbReference>
<dbReference type="EMBL" id="PVXQ01000014">
    <property type="protein sequence ID" value="PRR82641.1"/>
    <property type="molecule type" value="Genomic_DNA"/>
</dbReference>
<organism evidence="4 5">
    <name type="scientific">Clostridium vincentii</name>
    <dbReference type="NCBI Taxonomy" id="52704"/>
    <lineage>
        <taxon>Bacteria</taxon>
        <taxon>Bacillati</taxon>
        <taxon>Bacillota</taxon>
        <taxon>Clostridia</taxon>
        <taxon>Eubacteriales</taxon>
        <taxon>Clostridiaceae</taxon>
        <taxon>Clostridium</taxon>
    </lineage>
</organism>
<dbReference type="Pfam" id="PF13205">
    <property type="entry name" value="Big_5"/>
    <property type="match status" value="1"/>
</dbReference>
<dbReference type="InterPro" id="IPR032812">
    <property type="entry name" value="SbsA_Ig"/>
</dbReference>
<name>A0A2T0BFG8_9CLOT</name>
<protein>
    <recommendedName>
        <fullName evidence="3">SbsA Ig-like domain-containing protein</fullName>
    </recommendedName>
</protein>
<feature type="transmembrane region" description="Helical" evidence="2">
    <location>
        <begin position="6"/>
        <end position="25"/>
    </location>
</feature>
<sequence length="222" mass="24302">MKKNKFVIILFLSIGLLILVGCLLVKYSSVKVMTLESNISMLDEEDNPPVNNSIQTINLKFSEPLDSNTISGNVKLYKMDSGGNPIEEPCIVKIDPGSSTTMNINNKKVEKFTEGEEYKLVISSNVKSTTGLALKKDFVGYFAANYTSSLSGVADLNNTRTQTVVISDLHLGVDDAFAETKANRQALVDFLNQIENSPNVKELVIAGDMFDGATCCYLKRIA</sequence>
<feature type="domain" description="SbsA Ig-like" evidence="3">
    <location>
        <begin position="54"/>
        <end position="138"/>
    </location>
</feature>